<proteinExistence type="predicted"/>
<gene>
    <name evidence="1" type="ORF">TM448A00317_0050</name>
    <name evidence="2" type="ORF">TM448B00343_0057</name>
</gene>
<organism evidence="1">
    <name type="scientific">viral metagenome</name>
    <dbReference type="NCBI Taxonomy" id="1070528"/>
    <lineage>
        <taxon>unclassified sequences</taxon>
        <taxon>metagenomes</taxon>
        <taxon>organismal metagenomes</taxon>
    </lineage>
</organism>
<dbReference type="SUPFAM" id="SSF53335">
    <property type="entry name" value="S-adenosyl-L-methionine-dependent methyltransferases"/>
    <property type="match status" value="1"/>
</dbReference>
<dbReference type="EMBL" id="MT144003">
    <property type="protein sequence ID" value="QJA46148.1"/>
    <property type="molecule type" value="Genomic_DNA"/>
</dbReference>
<evidence type="ECO:0008006" key="3">
    <source>
        <dbReference type="Google" id="ProtNLM"/>
    </source>
</evidence>
<accession>A0A6H1ZF39</accession>
<protein>
    <recommendedName>
        <fullName evidence="3">Methyltransferase</fullName>
    </recommendedName>
</protein>
<sequence>MSLAPIIDNPLRARKSNPHVISGDITLTRKEESIGGGKYVSLRDETPYLGKCKDCPDQCGVDFATILNMKKREGLEMDTKQNQLFKEKIEYIYVKSVIGSGYEEDVAKLALEDGIAHRAARKNMQIHSAIILKINDEFCGFMTFQNNDICKEFCLLQSVIHPSRYTDELYGRMVLEVIAQNINKYPAIMTTDPKSKFETPKLFESLGFVTYLKMGEFHYMVHGDLSDVRMKLLAHITMTNVWNSVKGDWLRIKKEWKAKIEEAGIKHSIVNPMYASRDGCWQGKAGFANVVTGHSHNGNASVLDSTACEVILRFFMPKDGQRIYNPFGGGVQFGFVAGAYGYEYVASEIRQNQCDANNKLCSDFRNVRWIKSDSSAYKPTGMFDLVFTCPPYYKVEKYIDYDGSPPDGEINSLDTYEKFRDALFSGYKNAIDCLIDNCFFVVMTGDSRDKNGAYYCSESETELFLKGQGLSIYNKIVYLESEFTRLAQAKKTLNYRKFPKCEQKIIVAYKGDISVIKDLYVPVGRL</sequence>
<dbReference type="EMBL" id="MT144611">
    <property type="protein sequence ID" value="QJH95051.1"/>
    <property type="molecule type" value="Genomic_DNA"/>
</dbReference>
<name>A0A6H1ZF39_9ZZZZ</name>
<evidence type="ECO:0000313" key="2">
    <source>
        <dbReference type="EMBL" id="QJH95051.1"/>
    </source>
</evidence>
<dbReference type="Gene3D" id="3.40.50.150">
    <property type="entry name" value="Vaccinia Virus protein VP39"/>
    <property type="match status" value="1"/>
</dbReference>
<evidence type="ECO:0000313" key="1">
    <source>
        <dbReference type="EMBL" id="QJA46148.1"/>
    </source>
</evidence>
<dbReference type="InterPro" id="IPR029063">
    <property type="entry name" value="SAM-dependent_MTases_sf"/>
</dbReference>
<reference evidence="1" key="1">
    <citation type="submission" date="2020-03" db="EMBL/GenBank/DDBJ databases">
        <title>The deep terrestrial virosphere.</title>
        <authorList>
            <person name="Holmfeldt K."/>
            <person name="Nilsson E."/>
            <person name="Simone D."/>
            <person name="Lopez-Fernandez M."/>
            <person name="Wu X."/>
            <person name="de Brujin I."/>
            <person name="Lundin D."/>
            <person name="Andersson A."/>
            <person name="Bertilsson S."/>
            <person name="Dopson M."/>
        </authorList>
    </citation>
    <scope>NUCLEOTIDE SEQUENCE</scope>
    <source>
        <strain evidence="1">TM448A00317</strain>
        <strain evidence="2">TM448B00343</strain>
    </source>
</reference>
<dbReference type="AlphaFoldDB" id="A0A6H1ZF39"/>